<keyword evidence="6 8" id="KW-1133">Transmembrane helix</keyword>
<evidence type="ECO:0000313" key="12">
    <source>
        <dbReference type="Proteomes" id="UP001367508"/>
    </source>
</evidence>
<dbReference type="Pfam" id="PF13246">
    <property type="entry name" value="Cation_ATPase"/>
    <property type="match status" value="1"/>
</dbReference>
<dbReference type="SUPFAM" id="SSF81665">
    <property type="entry name" value="Calcium ATPase, transmembrane domain M"/>
    <property type="match status" value="1"/>
</dbReference>
<evidence type="ECO:0000259" key="10">
    <source>
        <dbReference type="Pfam" id="PF00689"/>
    </source>
</evidence>
<keyword evidence="4" id="KW-0106">Calcium</keyword>
<dbReference type="Pfam" id="PF00122">
    <property type="entry name" value="E1-E2_ATPase"/>
    <property type="match status" value="1"/>
</dbReference>
<dbReference type="AlphaFoldDB" id="A0AAN9KMM6"/>
<proteinExistence type="predicted"/>
<dbReference type="PANTHER" id="PTHR24093:SF454">
    <property type="entry name" value="CATION-TRANSPORTING P-TYPE ATPASE C-TERMINAL DOMAIN-CONTAINING PROTEIN"/>
    <property type="match status" value="1"/>
</dbReference>
<dbReference type="Gene3D" id="1.20.1110.10">
    <property type="entry name" value="Calcium-transporting ATPase, transmembrane domain"/>
    <property type="match status" value="2"/>
</dbReference>
<feature type="transmembrane region" description="Helical" evidence="8">
    <location>
        <begin position="386"/>
        <end position="411"/>
    </location>
</feature>
<name>A0AAN9KMM6_CANGL</name>
<dbReference type="InterPro" id="IPR006068">
    <property type="entry name" value="ATPase_P-typ_cation-transptr_C"/>
</dbReference>
<reference evidence="11 12" key="1">
    <citation type="submission" date="2024-01" db="EMBL/GenBank/DDBJ databases">
        <title>The genomes of 5 underutilized Papilionoideae crops provide insights into root nodulation and disease resistanc.</title>
        <authorList>
            <person name="Jiang F."/>
        </authorList>
    </citation>
    <scope>NUCLEOTIDE SEQUENCE [LARGE SCALE GENOMIC DNA]</scope>
    <source>
        <strain evidence="11">LVBAO_FW01</strain>
        <tissue evidence="11">Leaves</tissue>
    </source>
</reference>
<feature type="transmembrane region" description="Helical" evidence="8">
    <location>
        <begin position="155"/>
        <end position="175"/>
    </location>
</feature>
<feature type="transmembrane region" description="Helical" evidence="8">
    <location>
        <begin position="330"/>
        <end position="348"/>
    </location>
</feature>
<feature type="transmembrane region" description="Helical" evidence="8">
    <location>
        <begin position="923"/>
        <end position="945"/>
    </location>
</feature>
<feature type="transmembrane region" description="Helical" evidence="8">
    <location>
        <begin position="187"/>
        <end position="207"/>
    </location>
</feature>
<gene>
    <name evidence="11" type="ORF">VNO77_29608</name>
</gene>
<dbReference type="Gene3D" id="2.70.150.10">
    <property type="entry name" value="Calcium-transporting ATPase, cytoplasmic transduction domain A"/>
    <property type="match status" value="1"/>
</dbReference>
<dbReference type="EMBL" id="JAYMYQ010000007">
    <property type="protein sequence ID" value="KAK7320277.1"/>
    <property type="molecule type" value="Genomic_DNA"/>
</dbReference>
<keyword evidence="2 8" id="KW-0812">Transmembrane</keyword>
<dbReference type="SUPFAM" id="SSF81653">
    <property type="entry name" value="Calcium ATPase, transduction domain A"/>
    <property type="match status" value="1"/>
</dbReference>
<dbReference type="InterPro" id="IPR008250">
    <property type="entry name" value="ATPase_P-typ_transduc_dom_A_sf"/>
</dbReference>
<evidence type="ECO:0000256" key="7">
    <source>
        <dbReference type="ARBA" id="ARBA00023136"/>
    </source>
</evidence>
<evidence type="ECO:0000256" key="5">
    <source>
        <dbReference type="ARBA" id="ARBA00022842"/>
    </source>
</evidence>
<dbReference type="GO" id="GO:0005886">
    <property type="term" value="C:plasma membrane"/>
    <property type="evidence" value="ECO:0007669"/>
    <property type="project" value="TreeGrafter"/>
</dbReference>
<evidence type="ECO:0000256" key="4">
    <source>
        <dbReference type="ARBA" id="ARBA00022837"/>
    </source>
</evidence>
<organism evidence="11 12">
    <name type="scientific">Canavalia gladiata</name>
    <name type="common">Sword bean</name>
    <name type="synonym">Dolichos gladiatus</name>
    <dbReference type="NCBI Taxonomy" id="3824"/>
    <lineage>
        <taxon>Eukaryota</taxon>
        <taxon>Viridiplantae</taxon>
        <taxon>Streptophyta</taxon>
        <taxon>Embryophyta</taxon>
        <taxon>Tracheophyta</taxon>
        <taxon>Spermatophyta</taxon>
        <taxon>Magnoliopsida</taxon>
        <taxon>eudicotyledons</taxon>
        <taxon>Gunneridae</taxon>
        <taxon>Pentapetalae</taxon>
        <taxon>rosids</taxon>
        <taxon>fabids</taxon>
        <taxon>Fabales</taxon>
        <taxon>Fabaceae</taxon>
        <taxon>Papilionoideae</taxon>
        <taxon>50 kb inversion clade</taxon>
        <taxon>NPAAA clade</taxon>
        <taxon>indigoferoid/millettioid clade</taxon>
        <taxon>Phaseoleae</taxon>
        <taxon>Canavalia</taxon>
    </lineage>
</organism>
<feature type="domain" description="Cation-transporting P-type ATPase C-terminal" evidence="10">
    <location>
        <begin position="813"/>
        <end position="982"/>
    </location>
</feature>
<dbReference type="InterPro" id="IPR036412">
    <property type="entry name" value="HAD-like_sf"/>
</dbReference>
<keyword evidence="12" id="KW-1185">Reference proteome</keyword>
<feature type="transmembrane region" description="Helical" evidence="8">
    <location>
        <begin position="1008"/>
        <end position="1031"/>
    </location>
</feature>
<evidence type="ECO:0000256" key="6">
    <source>
        <dbReference type="ARBA" id="ARBA00022989"/>
    </source>
</evidence>
<evidence type="ECO:0000313" key="11">
    <source>
        <dbReference type="EMBL" id="KAK7320277.1"/>
    </source>
</evidence>
<dbReference type="InterPro" id="IPR023214">
    <property type="entry name" value="HAD_sf"/>
</dbReference>
<sequence>MSQASTCSSGGASIEVGATILLPSSKYKKKWRSLYLGFLISVKWPTTCSSSVPTPKPPARTSSSVVLEIISDTEEVKEEEEDDEEVEARIKDDIARIVKENDFKSLHQLGGVDLVVGVLARQRQHSEKGAIDDLEAAVPVLGASFYKILLNSCKCNVYTILMLLISAGLCLPIGFKQEGPKYGWHDGVAILCAVFLLVAGNSAANFWRERKMLKLATRRNKVKFTVKRGEKSLTVPLSNVMVGDMVFLGNGVEVPADGLLVSDEILELAEPEVVKSKTGNPFLISGSKIVGGSQGWMFVTSVGNSMNCCLERRGLLESLIEKPISYMDKVALLISLVITLVVLIRVVFKNDEGNGGLPDMKGKVTVGLPMEALERVFLRPQGRVSILTGLVTVVILSMQHGMPFVVAVSLMSQINKVVSNKVALLNDLSACTTMGLVTVICIDASGGISKPMEVSRTWIGEKDIISKVEGSETNELVLDVLKHGVGFSVLDQEFYLSSMRGPLVSWAKTKWEMNMDSFREKFVIIKHEKLNSDMEGNGFLVREVLGNKQVLHLHWSGPASIILEKCSSYYDSEGERHAMENQKIKFGEVIKEMEDDGLKSIAFAYRETNVEELDQDELILLAVIGLKVKNNSQELIKSALENLKSTNIQIKLVSEDEIMVVKDIACELGIEVPPDDSSQLEGTRFQDLNEKARLDKVDQALIMAGFLPQHKPLLVDCLQKKGHVVAFIEARLRTSHTSDLKVAADVGIVHDSLRTVDRDNFGISIQCFSALKPIVMAGRNIYHNIQKFIQLQLTVTISGLLISLIATISTGDSPLTAFQLIWVNVLMGPLGGLMMVMKLTREEELAKQPSDRSQPIITKEILKSIVIQVLYQVSLSMILEFGGHVTESEKKVRKTMIFNTFLLCQLVNQINTMQLFKNEVWKIVAESYCFLVALCICILMQVMVIEYAKGLSNCMQLNAIGWGICILVGVFSWVVDWALKKILEAIGTGSTHSASQSISSPSFYHHQFLPFLLLLFPLGLIFTQHGISLVADNFTRSMT</sequence>
<evidence type="ECO:0000256" key="3">
    <source>
        <dbReference type="ARBA" id="ARBA00022723"/>
    </source>
</evidence>
<evidence type="ECO:0000259" key="9">
    <source>
        <dbReference type="Pfam" id="PF00122"/>
    </source>
</evidence>
<evidence type="ECO:0000256" key="2">
    <source>
        <dbReference type="ARBA" id="ARBA00022692"/>
    </source>
</evidence>
<evidence type="ECO:0000256" key="8">
    <source>
        <dbReference type="SAM" id="Phobius"/>
    </source>
</evidence>
<dbReference type="InterPro" id="IPR023299">
    <property type="entry name" value="ATPase_P-typ_cyto_dom_N"/>
</dbReference>
<comment type="subcellular location">
    <subcellularLocation>
        <location evidence="1">Membrane</location>
    </subcellularLocation>
</comment>
<dbReference type="Proteomes" id="UP001367508">
    <property type="component" value="Unassembled WGS sequence"/>
</dbReference>
<accession>A0AAN9KMM6</accession>
<comment type="caution">
    <text evidence="11">The sequence shown here is derived from an EMBL/GenBank/DDBJ whole genome shotgun (WGS) entry which is preliminary data.</text>
</comment>
<protein>
    <submittedName>
        <fullName evidence="11">Uncharacterized protein</fullName>
    </submittedName>
</protein>
<dbReference type="SUPFAM" id="SSF56784">
    <property type="entry name" value="HAD-like"/>
    <property type="match status" value="1"/>
</dbReference>
<dbReference type="GO" id="GO:0046872">
    <property type="term" value="F:metal ion binding"/>
    <property type="evidence" value="ECO:0007669"/>
    <property type="project" value="UniProtKB-KW"/>
</dbReference>
<feature type="transmembrane region" description="Helical" evidence="8">
    <location>
        <begin position="957"/>
        <end position="975"/>
    </location>
</feature>
<keyword evidence="5" id="KW-0460">Magnesium</keyword>
<feature type="transmembrane region" description="Helical" evidence="8">
    <location>
        <begin position="820"/>
        <end position="840"/>
    </location>
</feature>
<dbReference type="Pfam" id="PF00689">
    <property type="entry name" value="Cation_ATPase_C"/>
    <property type="match status" value="1"/>
</dbReference>
<dbReference type="Gene3D" id="3.40.50.1000">
    <property type="entry name" value="HAD superfamily/HAD-like"/>
    <property type="match status" value="1"/>
</dbReference>
<dbReference type="GO" id="GO:0000166">
    <property type="term" value="F:nucleotide binding"/>
    <property type="evidence" value="ECO:0007669"/>
    <property type="project" value="InterPro"/>
</dbReference>
<keyword evidence="3" id="KW-0479">Metal-binding</keyword>
<feature type="domain" description="P-type ATPase A" evidence="9">
    <location>
        <begin position="223"/>
        <end position="264"/>
    </location>
</feature>
<feature type="transmembrane region" description="Helical" evidence="8">
    <location>
        <begin position="788"/>
        <end position="808"/>
    </location>
</feature>
<dbReference type="GO" id="GO:0005388">
    <property type="term" value="F:P-type calcium transporter activity"/>
    <property type="evidence" value="ECO:0007669"/>
    <property type="project" value="TreeGrafter"/>
</dbReference>
<dbReference type="Gene3D" id="3.40.1110.10">
    <property type="entry name" value="Calcium-transporting ATPase, cytoplasmic domain N"/>
    <property type="match status" value="1"/>
</dbReference>
<keyword evidence="7 8" id="KW-0472">Membrane</keyword>
<evidence type="ECO:0000256" key="1">
    <source>
        <dbReference type="ARBA" id="ARBA00004370"/>
    </source>
</evidence>
<dbReference type="InterPro" id="IPR059000">
    <property type="entry name" value="ATPase_P-type_domA"/>
</dbReference>
<dbReference type="PANTHER" id="PTHR24093">
    <property type="entry name" value="CATION TRANSPORTING ATPASE"/>
    <property type="match status" value="1"/>
</dbReference>
<dbReference type="InterPro" id="IPR023298">
    <property type="entry name" value="ATPase_P-typ_TM_dom_sf"/>
</dbReference>